<dbReference type="Proteomes" id="UP000503482">
    <property type="component" value="Chromosome"/>
</dbReference>
<dbReference type="InterPro" id="IPR027417">
    <property type="entry name" value="P-loop_NTPase"/>
</dbReference>
<dbReference type="AlphaFoldDB" id="A0AAE7E4G9"/>
<dbReference type="EMBL" id="CP053840">
    <property type="protein sequence ID" value="QKF67915.1"/>
    <property type="molecule type" value="Genomic_DNA"/>
</dbReference>
<proteinExistence type="predicted"/>
<dbReference type="GO" id="GO:0004519">
    <property type="term" value="F:endonuclease activity"/>
    <property type="evidence" value="ECO:0007669"/>
    <property type="project" value="UniProtKB-KW"/>
</dbReference>
<dbReference type="Pfam" id="PF13175">
    <property type="entry name" value="AAA_15"/>
    <property type="match status" value="1"/>
</dbReference>
<reference evidence="3 4" key="1">
    <citation type="submission" date="2020-05" db="EMBL/GenBank/DDBJ databases">
        <title>Complete genome sequencing of Campylobacter and Arcobacter type strains.</title>
        <authorList>
            <person name="Miller W.G."/>
            <person name="Yee E."/>
        </authorList>
    </citation>
    <scope>NUCLEOTIDE SEQUENCE [LARGE SCALE GENOMIC DNA]</scope>
    <source>
        <strain evidence="3 4">LMG 26156</strain>
    </source>
</reference>
<gene>
    <name evidence="3" type="ORF">AVENP_2391</name>
</gene>
<dbReference type="SUPFAM" id="SSF52540">
    <property type="entry name" value="P-loop containing nucleoside triphosphate hydrolases"/>
    <property type="match status" value="1"/>
</dbReference>
<dbReference type="InterPro" id="IPR041685">
    <property type="entry name" value="AAA_GajA/Old/RecF-like"/>
</dbReference>
<evidence type="ECO:0000259" key="1">
    <source>
        <dbReference type="Pfam" id="PF13175"/>
    </source>
</evidence>
<evidence type="ECO:0000313" key="4">
    <source>
        <dbReference type="Proteomes" id="UP000503482"/>
    </source>
</evidence>
<dbReference type="CDD" id="cd01026">
    <property type="entry name" value="TOPRIM_OLD"/>
    <property type="match status" value="1"/>
</dbReference>
<accession>A0AAE7E4G9</accession>
<evidence type="ECO:0000259" key="2">
    <source>
        <dbReference type="Pfam" id="PF20469"/>
    </source>
</evidence>
<feature type="domain" description="OLD protein-like TOPRIM" evidence="2">
    <location>
        <begin position="419"/>
        <end position="491"/>
    </location>
</feature>
<dbReference type="KEGG" id="avp:AVENP_2391"/>
<keyword evidence="3" id="KW-0255">Endonuclease</keyword>
<keyword evidence="3" id="KW-0378">Hydrolase</keyword>
<feature type="domain" description="Endonuclease GajA/Old nuclease/RecF-like AAA" evidence="1">
    <location>
        <begin position="1"/>
        <end position="366"/>
    </location>
</feature>
<protein>
    <submittedName>
        <fullName evidence="3">ATP-dependent endonuclease</fullName>
    </submittedName>
</protein>
<dbReference type="Gene3D" id="3.40.50.300">
    <property type="entry name" value="P-loop containing nucleotide triphosphate hydrolases"/>
    <property type="match status" value="1"/>
</dbReference>
<dbReference type="PANTHER" id="PTHR43581">
    <property type="entry name" value="ATP/GTP PHOSPHATASE"/>
    <property type="match status" value="1"/>
</dbReference>
<dbReference type="InterPro" id="IPR051396">
    <property type="entry name" value="Bact_Antivir_Def_Nuclease"/>
</dbReference>
<dbReference type="Pfam" id="PF20469">
    <property type="entry name" value="OLD-like_TOPRIM"/>
    <property type="match status" value="1"/>
</dbReference>
<dbReference type="RefSeq" id="WP_128359132.1">
    <property type="nucleotide sequence ID" value="NZ_CP053840.1"/>
</dbReference>
<keyword evidence="3" id="KW-0540">Nuclease</keyword>
<keyword evidence="4" id="KW-1185">Reference proteome</keyword>
<dbReference type="PANTHER" id="PTHR43581:SF4">
    <property type="entry name" value="ATP_GTP PHOSPHATASE"/>
    <property type="match status" value="1"/>
</dbReference>
<dbReference type="InterPro" id="IPR034139">
    <property type="entry name" value="TOPRIM_OLD"/>
</dbReference>
<evidence type="ECO:0000313" key="3">
    <source>
        <dbReference type="EMBL" id="QKF67915.1"/>
    </source>
</evidence>
<organism evidence="3 4">
    <name type="scientific">Arcobacter venerupis</name>
    <dbReference type="NCBI Taxonomy" id="1054033"/>
    <lineage>
        <taxon>Bacteria</taxon>
        <taxon>Pseudomonadati</taxon>
        <taxon>Campylobacterota</taxon>
        <taxon>Epsilonproteobacteria</taxon>
        <taxon>Campylobacterales</taxon>
        <taxon>Arcobacteraceae</taxon>
        <taxon>Arcobacter</taxon>
    </lineage>
</organism>
<name>A0AAE7E4G9_9BACT</name>
<sequence>MKIESIKIKNFRLLKDSVLEMKDGLSLLIGRNNSGKTSLLVLFEKFYNNENFTYDDFSISLRQQIDNIDIYTNILELTIQMILEIKYDESDNLEHLSEFILDLDPASNTVKILFEVTIKKEKILPILESLDSQDKKTRYLKKNLQNHLKTTIYSFENDDDLLEVNRYKLIKKDLKQIKNIINFQIIHAKRNVSSSDDNKGKKILSSMTTKYFNQKNLNNPNFSNINDQMITMDGLLDIEYTEKFKDFLKLGKDFLNIDTLKVVSDLESNEVINNSSKVIYGESSNHLPEHLNGLGFMNILYLLLDIEMKKESFKEEKKAINLLFIEEPEAHTHPQMQYKFIDKIKEVFKSIENLQTVITTHSAQIVSKCDFKDIRYLLNIHENIKIKNFHSELKELYGTEEEEFQFVEQYLTLQASELFFANKIIFIEGTTEKMLLPYFINKFDNDRKDIPNYIPISSQNISILEVGANAEAFDKLVRFFDIQTLIITDIDTTFKTQNQTGRTIYKGHKVDGATHTSNLTIRKYFSSPDVNNNTFANWFENLKKESISINNRKIKLSYQIEEDNYHARSFEDAFIKVNLQKLIDNKSVLRGLKNDDELIIRDDIYELTEEILDKKSDFAFSLLYLALSKNIDWAMPLYIKNALEWIQNDAS</sequence>